<protein>
    <submittedName>
        <fullName evidence="1">Uncharacterized protein</fullName>
    </submittedName>
</protein>
<gene>
    <name evidence="1" type="ORF">Cvel_18874</name>
</gene>
<dbReference type="EMBL" id="CDMZ01000649">
    <property type="protein sequence ID" value="CEM18657.1"/>
    <property type="molecule type" value="Genomic_DNA"/>
</dbReference>
<accession>A0A0G4FUU2</accession>
<sequence>MYLITNREADGLLSALWQFCREPERREAPCAAVVSVRELCAQFMRAMAAVDASSAPSRQSIVRCRWGVGECDWKEIPLAPMHQSEWASWSDPLRKCLATCLLFAGATKFGSLKKSVQELLPVADCGGPNLASYGFGQTRGSGGAAVSSDVRDKAAKAFMEARGGPSTRT</sequence>
<reference evidence="1" key="1">
    <citation type="submission" date="2014-11" db="EMBL/GenBank/DDBJ databases">
        <authorList>
            <person name="Otto D Thomas"/>
            <person name="Naeem Raeece"/>
        </authorList>
    </citation>
    <scope>NUCLEOTIDE SEQUENCE</scope>
</reference>
<name>A0A0G4FUU2_9ALVE</name>
<evidence type="ECO:0000313" key="1">
    <source>
        <dbReference type="EMBL" id="CEM18657.1"/>
    </source>
</evidence>
<organism evidence="1">
    <name type="scientific">Chromera velia CCMP2878</name>
    <dbReference type="NCBI Taxonomy" id="1169474"/>
    <lineage>
        <taxon>Eukaryota</taxon>
        <taxon>Sar</taxon>
        <taxon>Alveolata</taxon>
        <taxon>Colpodellida</taxon>
        <taxon>Chromeraceae</taxon>
        <taxon>Chromera</taxon>
    </lineage>
</organism>
<dbReference type="VEuPathDB" id="CryptoDB:Cvel_18874"/>
<dbReference type="AlphaFoldDB" id="A0A0G4FUU2"/>
<proteinExistence type="predicted"/>